<dbReference type="SMART" id="SM00175">
    <property type="entry name" value="RAB"/>
    <property type="match status" value="1"/>
</dbReference>
<dbReference type="FunFam" id="3.40.50.300:FF:001447">
    <property type="entry name" value="Ras-related protein Rab-1B"/>
    <property type="match status" value="1"/>
</dbReference>
<dbReference type="PROSITE" id="PS51420">
    <property type="entry name" value="RHO"/>
    <property type="match status" value="1"/>
</dbReference>
<dbReference type="PANTHER" id="PTHR47977">
    <property type="entry name" value="RAS-RELATED PROTEIN RAB"/>
    <property type="match status" value="1"/>
</dbReference>
<organism evidence="5 6">
    <name type="scientific">Gossypium anomalum</name>
    <dbReference type="NCBI Taxonomy" id="47600"/>
    <lineage>
        <taxon>Eukaryota</taxon>
        <taxon>Viridiplantae</taxon>
        <taxon>Streptophyta</taxon>
        <taxon>Embryophyta</taxon>
        <taxon>Tracheophyta</taxon>
        <taxon>Spermatophyta</taxon>
        <taxon>Magnoliopsida</taxon>
        <taxon>eudicotyledons</taxon>
        <taxon>Gunneridae</taxon>
        <taxon>Pentapetalae</taxon>
        <taxon>rosids</taxon>
        <taxon>malvids</taxon>
        <taxon>Malvales</taxon>
        <taxon>Malvaceae</taxon>
        <taxon>Malvoideae</taxon>
        <taxon>Gossypium</taxon>
    </lineage>
</organism>
<dbReference type="SMART" id="SM00173">
    <property type="entry name" value="RAS"/>
    <property type="match status" value="1"/>
</dbReference>
<evidence type="ECO:0000313" key="6">
    <source>
        <dbReference type="Proteomes" id="UP000701853"/>
    </source>
</evidence>
<evidence type="ECO:0000256" key="2">
    <source>
        <dbReference type="ARBA" id="ARBA00022741"/>
    </source>
</evidence>
<dbReference type="OrthoDB" id="9989112at2759"/>
<comment type="similarity">
    <text evidence="1">Belongs to the small GTPase superfamily. Rab family.</text>
</comment>
<keyword evidence="6" id="KW-1185">Reference proteome</keyword>
<dbReference type="EMBL" id="JAHUZN010000009">
    <property type="protein sequence ID" value="KAG8483899.1"/>
    <property type="molecule type" value="Genomic_DNA"/>
</dbReference>
<dbReference type="Pfam" id="PF00071">
    <property type="entry name" value="Ras"/>
    <property type="match status" value="1"/>
</dbReference>
<gene>
    <name evidence="5" type="ORF">CXB51_022676</name>
</gene>
<comment type="caution">
    <text evidence="5">The sequence shown here is derived from an EMBL/GenBank/DDBJ whole genome shotgun (WGS) entry which is preliminary data.</text>
</comment>
<dbReference type="SMART" id="SM00176">
    <property type="entry name" value="RAN"/>
    <property type="match status" value="1"/>
</dbReference>
<keyword evidence="2" id="KW-0547">Nucleotide-binding</keyword>
<dbReference type="GO" id="GO:0005525">
    <property type="term" value="F:GTP binding"/>
    <property type="evidence" value="ECO:0007669"/>
    <property type="project" value="UniProtKB-KW"/>
</dbReference>
<dbReference type="AlphaFoldDB" id="A0A8J5YF20"/>
<dbReference type="PROSITE" id="PS51419">
    <property type="entry name" value="RAB"/>
    <property type="match status" value="1"/>
</dbReference>
<comment type="subcellular location">
    <subcellularLocation>
        <location evidence="4">Endomembrane system</location>
        <topology evidence="4">Lipid-anchor</topology>
    </subcellularLocation>
</comment>
<dbReference type="InterPro" id="IPR050227">
    <property type="entry name" value="Rab"/>
</dbReference>
<dbReference type="Proteomes" id="UP000701853">
    <property type="component" value="Chromosome 9"/>
</dbReference>
<keyword evidence="3" id="KW-0342">GTP-binding</keyword>
<dbReference type="SMART" id="SM00174">
    <property type="entry name" value="RHO"/>
    <property type="match status" value="1"/>
</dbReference>
<evidence type="ECO:0000313" key="5">
    <source>
        <dbReference type="EMBL" id="KAG8483899.1"/>
    </source>
</evidence>
<dbReference type="CDD" id="cd01863">
    <property type="entry name" value="Rab18"/>
    <property type="match status" value="1"/>
</dbReference>
<dbReference type="PRINTS" id="PR00449">
    <property type="entry name" value="RASTRNSFRMNG"/>
</dbReference>
<dbReference type="Gene3D" id="3.40.50.300">
    <property type="entry name" value="P-loop containing nucleotide triphosphate hydrolases"/>
    <property type="match status" value="1"/>
</dbReference>
<evidence type="ECO:0000256" key="4">
    <source>
        <dbReference type="ARBA" id="ARBA00037868"/>
    </source>
</evidence>
<dbReference type="SMART" id="SM00177">
    <property type="entry name" value="ARF"/>
    <property type="match status" value="1"/>
</dbReference>
<proteinExistence type="inferred from homology"/>
<evidence type="ECO:0008006" key="7">
    <source>
        <dbReference type="Google" id="ProtNLM"/>
    </source>
</evidence>
<dbReference type="PROSITE" id="PS51421">
    <property type="entry name" value="RAS"/>
    <property type="match status" value="1"/>
</dbReference>
<reference evidence="5 6" key="1">
    <citation type="journal article" date="2021" name="bioRxiv">
        <title>The Gossypium anomalum genome as a resource for cotton improvement and evolutionary analysis of hybrid incompatibility.</title>
        <authorList>
            <person name="Grover C.E."/>
            <person name="Yuan D."/>
            <person name="Arick M.A."/>
            <person name="Miller E.R."/>
            <person name="Hu G."/>
            <person name="Peterson D.G."/>
            <person name="Wendel J.F."/>
            <person name="Udall J.A."/>
        </authorList>
    </citation>
    <scope>NUCLEOTIDE SEQUENCE [LARGE SCALE GENOMIC DNA]</scope>
    <source>
        <strain evidence="5">JFW-Udall</strain>
        <tissue evidence="5">Leaf</tissue>
    </source>
</reference>
<dbReference type="InterPro" id="IPR027417">
    <property type="entry name" value="P-loop_NTPase"/>
</dbReference>
<dbReference type="SUPFAM" id="SSF52540">
    <property type="entry name" value="P-loop containing nucleoside triphosphate hydrolases"/>
    <property type="match status" value="1"/>
</dbReference>
<dbReference type="InterPro" id="IPR005225">
    <property type="entry name" value="Small_GTP-bd"/>
</dbReference>
<protein>
    <recommendedName>
        <fullName evidence="7">Ras-related protein RABC2a-like</fullName>
    </recommendedName>
</protein>
<sequence>MGSFSGQSSGSCDLSFKILLVGDSSVGKSSMLLSFISASAEDLAPTIGVDFKVKLLSVGGKRLKLTIWDTAGQEKFRTLTSSYYRGSQGIILVYDVTRRDTFTNLTDVWAKEVELYSTNQDCVKILVGNKVDMFQETSWNQFVKKITIAFTNASISIIIANLFKFQDSERAVSREEGIALAKELGSIFLECSAKTRKNVEQCFEELALKIMETPSLLEEGSAVGKRNILKQKPEQAPPGGACCS</sequence>
<name>A0A8J5YF20_9ROSI</name>
<dbReference type="InterPro" id="IPR001806">
    <property type="entry name" value="Small_GTPase"/>
</dbReference>
<dbReference type="GO" id="GO:0012505">
    <property type="term" value="C:endomembrane system"/>
    <property type="evidence" value="ECO:0007669"/>
    <property type="project" value="UniProtKB-SubCell"/>
</dbReference>
<dbReference type="PROSITE" id="PS51417">
    <property type="entry name" value="ARF"/>
    <property type="match status" value="1"/>
</dbReference>
<dbReference type="GO" id="GO:0003924">
    <property type="term" value="F:GTPase activity"/>
    <property type="evidence" value="ECO:0007669"/>
    <property type="project" value="InterPro"/>
</dbReference>
<accession>A0A8J5YF20</accession>
<dbReference type="NCBIfam" id="TIGR00231">
    <property type="entry name" value="small_GTP"/>
    <property type="match status" value="1"/>
</dbReference>
<evidence type="ECO:0000256" key="3">
    <source>
        <dbReference type="ARBA" id="ARBA00023134"/>
    </source>
</evidence>
<evidence type="ECO:0000256" key="1">
    <source>
        <dbReference type="ARBA" id="ARBA00006270"/>
    </source>
</evidence>